<dbReference type="OMA" id="SGHGFKC"/>
<keyword evidence="8" id="KW-1185">Reference proteome</keyword>
<evidence type="ECO:0000256" key="4">
    <source>
        <dbReference type="ARBA" id="ARBA00022827"/>
    </source>
</evidence>
<evidence type="ECO:0000313" key="7">
    <source>
        <dbReference type="Ensembl" id="ENSCSAVP00000003434.1"/>
    </source>
</evidence>
<keyword evidence="5" id="KW-0560">Oxidoreductase</keyword>
<dbReference type="Gene3D" id="3.50.50.60">
    <property type="entry name" value="FAD/NAD(P)-binding domain"/>
    <property type="match status" value="1"/>
</dbReference>
<dbReference type="Pfam" id="PF01266">
    <property type="entry name" value="DAO"/>
    <property type="match status" value="1"/>
</dbReference>
<dbReference type="eggNOG" id="KOG2820">
    <property type="taxonomic scope" value="Eukaryota"/>
</dbReference>
<dbReference type="Ensembl" id="ENSCSAVT00000003487.1">
    <property type="protein sequence ID" value="ENSCSAVP00000003434.1"/>
    <property type="gene ID" value="ENSCSAVG00000002044.1"/>
</dbReference>
<dbReference type="InterPro" id="IPR036188">
    <property type="entry name" value="FAD/NAD-bd_sf"/>
</dbReference>
<comment type="cofactor">
    <cofactor evidence="1">
        <name>FAD</name>
        <dbReference type="ChEBI" id="CHEBI:57692"/>
    </cofactor>
</comment>
<dbReference type="Proteomes" id="UP000007875">
    <property type="component" value="Unassembled WGS sequence"/>
</dbReference>
<reference evidence="7" key="3">
    <citation type="submission" date="2025-09" db="UniProtKB">
        <authorList>
            <consortium name="Ensembl"/>
        </authorList>
    </citation>
    <scope>IDENTIFICATION</scope>
</reference>
<dbReference type="AlphaFoldDB" id="H2YDN6"/>
<dbReference type="GO" id="GO:0005777">
    <property type="term" value="C:peroxisome"/>
    <property type="evidence" value="ECO:0007669"/>
    <property type="project" value="TreeGrafter"/>
</dbReference>
<dbReference type="PANTHER" id="PTHR10961">
    <property type="entry name" value="PEROXISOMAL SARCOSINE OXIDASE"/>
    <property type="match status" value="1"/>
</dbReference>
<evidence type="ECO:0000256" key="2">
    <source>
        <dbReference type="ARBA" id="ARBA00010989"/>
    </source>
</evidence>
<dbReference type="InParanoid" id="H2YDN6"/>
<dbReference type="GO" id="GO:0033514">
    <property type="term" value="P:L-lysine catabolic process to acetyl-CoA via L-pipecolate"/>
    <property type="evidence" value="ECO:0007669"/>
    <property type="project" value="TreeGrafter"/>
</dbReference>
<dbReference type="SUPFAM" id="SSF54373">
    <property type="entry name" value="FAD-linked reductases, C-terminal domain"/>
    <property type="match status" value="1"/>
</dbReference>
<evidence type="ECO:0000313" key="8">
    <source>
        <dbReference type="Proteomes" id="UP000007875"/>
    </source>
</evidence>
<proteinExistence type="inferred from homology"/>
<dbReference type="GO" id="GO:0008115">
    <property type="term" value="F:sarcosine oxidase activity"/>
    <property type="evidence" value="ECO:0007669"/>
    <property type="project" value="TreeGrafter"/>
</dbReference>
<comment type="similarity">
    <text evidence="2">Belongs to the MSOX/MTOX family.</text>
</comment>
<protein>
    <recommendedName>
        <fullName evidence="6">FAD dependent oxidoreductase domain-containing protein</fullName>
    </recommendedName>
</protein>
<reference evidence="8" key="1">
    <citation type="submission" date="2003-08" db="EMBL/GenBank/DDBJ databases">
        <authorList>
            <person name="Birren B."/>
            <person name="Nusbaum C."/>
            <person name="Abebe A."/>
            <person name="Abouelleil A."/>
            <person name="Adekoya E."/>
            <person name="Ait-zahra M."/>
            <person name="Allen N."/>
            <person name="Allen T."/>
            <person name="An P."/>
            <person name="Anderson M."/>
            <person name="Anderson S."/>
            <person name="Arachchi H."/>
            <person name="Armbruster J."/>
            <person name="Bachantsang P."/>
            <person name="Baldwin J."/>
            <person name="Barry A."/>
            <person name="Bayul T."/>
            <person name="Blitshsteyn B."/>
            <person name="Bloom T."/>
            <person name="Blye J."/>
            <person name="Boguslavskiy L."/>
            <person name="Borowsky M."/>
            <person name="Boukhgalter B."/>
            <person name="Brunache A."/>
            <person name="Butler J."/>
            <person name="Calixte N."/>
            <person name="Calvo S."/>
            <person name="Camarata J."/>
            <person name="Campo K."/>
            <person name="Chang J."/>
            <person name="Cheshatsang Y."/>
            <person name="Citroen M."/>
            <person name="Collymore A."/>
            <person name="Considine T."/>
            <person name="Cook A."/>
            <person name="Cooke P."/>
            <person name="Corum B."/>
            <person name="Cuomo C."/>
            <person name="David R."/>
            <person name="Dawoe T."/>
            <person name="Degray S."/>
            <person name="Dodge S."/>
            <person name="Dooley K."/>
            <person name="Dorje P."/>
            <person name="Dorjee K."/>
            <person name="Dorris L."/>
            <person name="Duffey N."/>
            <person name="Dupes A."/>
            <person name="Elkins T."/>
            <person name="Engels R."/>
            <person name="Erickson J."/>
            <person name="Farina A."/>
            <person name="Faro S."/>
            <person name="Ferreira P."/>
            <person name="Fischer H."/>
            <person name="Fitzgerald M."/>
            <person name="Foley K."/>
            <person name="Gage D."/>
            <person name="Galagan J."/>
            <person name="Gearin G."/>
            <person name="Gnerre S."/>
            <person name="Gnirke A."/>
            <person name="Goyette A."/>
            <person name="Graham J."/>
            <person name="Grandbois E."/>
            <person name="Gyaltsen K."/>
            <person name="Hafez N."/>
            <person name="Hagopian D."/>
            <person name="Hagos B."/>
            <person name="Hall J."/>
            <person name="Hatcher B."/>
            <person name="Heller A."/>
            <person name="Higgins H."/>
            <person name="Honan T."/>
            <person name="Horn A."/>
            <person name="Houde N."/>
            <person name="Hughes L."/>
            <person name="Hulme W."/>
            <person name="Husby E."/>
            <person name="Iliev I."/>
            <person name="Jaffe D."/>
            <person name="Jones C."/>
            <person name="Kamal M."/>
            <person name="Kamat A."/>
            <person name="Kamvysselis M."/>
            <person name="Karlsson E."/>
            <person name="Kells C."/>
            <person name="Kieu A."/>
            <person name="Kisner P."/>
            <person name="Kodira C."/>
            <person name="Kulbokas E."/>
            <person name="Labutti K."/>
            <person name="Lama D."/>
            <person name="Landers T."/>
            <person name="Leger J."/>
            <person name="Levine S."/>
            <person name="Lewis D."/>
            <person name="Lewis T."/>
            <person name="Lindblad-toh K."/>
            <person name="Liu X."/>
            <person name="Lokyitsang T."/>
            <person name="Lokyitsang Y."/>
            <person name="Lucien O."/>
            <person name="Lui A."/>
            <person name="Ma L.J."/>
            <person name="Mabbitt R."/>
            <person name="Macdonald J."/>
            <person name="Maclean C."/>
            <person name="Major J."/>
            <person name="Manning J."/>
            <person name="Marabella R."/>
            <person name="Maru K."/>
            <person name="Matthews C."/>
            <person name="Mauceli E."/>
            <person name="Mccarthy M."/>
            <person name="Mcdonough S."/>
            <person name="Mcghee T."/>
            <person name="Meldrim J."/>
            <person name="Meneus L."/>
            <person name="Mesirov J."/>
            <person name="Mihalev A."/>
            <person name="Mihova T."/>
            <person name="Mikkelsen T."/>
            <person name="Mlenga V."/>
            <person name="Moru K."/>
            <person name="Mozes J."/>
            <person name="Mulrain L."/>
            <person name="Munson G."/>
            <person name="Naylor J."/>
            <person name="Newes C."/>
            <person name="Nguyen C."/>
            <person name="Nguyen N."/>
            <person name="Nguyen T."/>
            <person name="Nicol R."/>
            <person name="Nielsen C."/>
            <person name="Nizzari M."/>
            <person name="Norbu C."/>
            <person name="Norbu N."/>
            <person name="O'donnell P."/>
            <person name="Okoawo O."/>
            <person name="O'leary S."/>
            <person name="Omotosho B."/>
            <person name="O'neill K."/>
            <person name="Osman S."/>
            <person name="Parker S."/>
            <person name="Perrin D."/>
            <person name="Phunkhang P."/>
            <person name="Piqani B."/>
            <person name="Purcell S."/>
            <person name="Rachupka T."/>
            <person name="Ramasamy U."/>
            <person name="Rameau R."/>
            <person name="Ray V."/>
            <person name="Raymond C."/>
            <person name="Retta R."/>
            <person name="Richardson S."/>
            <person name="Rise C."/>
            <person name="Rodriguez J."/>
            <person name="Rogers J."/>
            <person name="Rogov P."/>
            <person name="Rutman M."/>
            <person name="Schupbach R."/>
            <person name="Seaman C."/>
            <person name="Settipalli S."/>
            <person name="Sharpe T."/>
            <person name="Sheridan J."/>
            <person name="Sherpa N."/>
            <person name="Shi J."/>
            <person name="Smirnov S."/>
            <person name="Smith C."/>
            <person name="Sougnez C."/>
            <person name="Spencer B."/>
            <person name="Stalker J."/>
            <person name="Stange-thomann N."/>
            <person name="Stavropoulos S."/>
            <person name="Stetson K."/>
            <person name="Stone C."/>
            <person name="Stone S."/>
            <person name="Stubbs M."/>
            <person name="Talamas J."/>
            <person name="Tchuinga P."/>
            <person name="Tenzing P."/>
            <person name="Tesfaye S."/>
            <person name="Theodore J."/>
            <person name="Thoulutsang Y."/>
            <person name="Topham K."/>
            <person name="Towey S."/>
            <person name="Tsamla T."/>
            <person name="Tsomo N."/>
            <person name="Vallee D."/>
            <person name="Vassiliev H."/>
            <person name="Venkataraman V."/>
            <person name="Vinson J."/>
            <person name="Vo A."/>
            <person name="Wade C."/>
            <person name="Wang S."/>
            <person name="Wangchuk T."/>
            <person name="Wangdi T."/>
            <person name="Whittaker C."/>
            <person name="Wilkinson J."/>
            <person name="Wu Y."/>
            <person name="Wyman D."/>
            <person name="Yadav S."/>
            <person name="Yang S."/>
            <person name="Yang X."/>
            <person name="Yeager S."/>
            <person name="Yee E."/>
            <person name="Young G."/>
            <person name="Zainoun J."/>
            <person name="Zembeck L."/>
            <person name="Zimmer A."/>
            <person name="Zody M."/>
            <person name="Lander E."/>
        </authorList>
    </citation>
    <scope>NUCLEOTIDE SEQUENCE [LARGE SCALE GENOMIC DNA]</scope>
</reference>
<sequence>MKVCYHYGTEIDPDQRDLKLTPENKALAEKQERKLVSLIKEYYPNLVPVPSLEESCIYSNTPDSDYILDRHPEYQNIIIGAGFSGHGFKCAPVIGRILGDMATGIPPAYDLGAFSMARFRKSNL</sequence>
<dbReference type="InterPro" id="IPR045170">
    <property type="entry name" value="MTOX"/>
</dbReference>
<feature type="domain" description="FAD dependent oxidoreductase" evidence="6">
    <location>
        <begin position="26"/>
        <end position="101"/>
    </location>
</feature>
<name>H2YDN6_CIOSA</name>
<dbReference type="SUPFAM" id="SSF51905">
    <property type="entry name" value="FAD/NAD(P)-binding domain"/>
    <property type="match status" value="1"/>
</dbReference>
<keyword evidence="3" id="KW-0285">Flavoprotein</keyword>
<evidence type="ECO:0000256" key="1">
    <source>
        <dbReference type="ARBA" id="ARBA00001974"/>
    </source>
</evidence>
<evidence type="ECO:0000259" key="6">
    <source>
        <dbReference type="Pfam" id="PF01266"/>
    </source>
</evidence>
<dbReference type="STRING" id="51511.ENSCSAVP00000003434"/>
<organism evidence="7 8">
    <name type="scientific">Ciona savignyi</name>
    <name type="common">Pacific transparent sea squirt</name>
    <dbReference type="NCBI Taxonomy" id="51511"/>
    <lineage>
        <taxon>Eukaryota</taxon>
        <taxon>Metazoa</taxon>
        <taxon>Chordata</taxon>
        <taxon>Tunicata</taxon>
        <taxon>Ascidiacea</taxon>
        <taxon>Phlebobranchia</taxon>
        <taxon>Cionidae</taxon>
        <taxon>Ciona</taxon>
    </lineage>
</organism>
<dbReference type="GO" id="GO:0050031">
    <property type="term" value="F:L-pipecolate oxidase activity"/>
    <property type="evidence" value="ECO:0007669"/>
    <property type="project" value="TreeGrafter"/>
</dbReference>
<dbReference type="GeneTree" id="ENSGT00390000011000"/>
<dbReference type="GO" id="GO:0050660">
    <property type="term" value="F:flavin adenine dinucleotide binding"/>
    <property type="evidence" value="ECO:0007669"/>
    <property type="project" value="InterPro"/>
</dbReference>
<evidence type="ECO:0000256" key="3">
    <source>
        <dbReference type="ARBA" id="ARBA00022630"/>
    </source>
</evidence>
<dbReference type="Gene3D" id="3.30.9.10">
    <property type="entry name" value="D-Amino Acid Oxidase, subunit A, domain 2"/>
    <property type="match status" value="1"/>
</dbReference>
<dbReference type="PANTHER" id="PTHR10961:SF46">
    <property type="entry name" value="PEROXISOMAL SARCOSINE OXIDASE"/>
    <property type="match status" value="1"/>
</dbReference>
<dbReference type="InterPro" id="IPR006076">
    <property type="entry name" value="FAD-dep_OxRdtase"/>
</dbReference>
<accession>H2YDN6</accession>
<keyword evidence="4" id="KW-0274">FAD</keyword>
<evidence type="ECO:0000256" key="5">
    <source>
        <dbReference type="ARBA" id="ARBA00023002"/>
    </source>
</evidence>
<dbReference type="HOGENOM" id="CLU_163455_0_0_1"/>
<reference evidence="7" key="2">
    <citation type="submission" date="2025-08" db="UniProtKB">
        <authorList>
            <consortium name="Ensembl"/>
        </authorList>
    </citation>
    <scope>IDENTIFICATION</scope>
</reference>